<dbReference type="KEGG" id="mru:mru_0736"/>
<dbReference type="RefSeq" id="WP_012955538.1">
    <property type="nucleotide sequence ID" value="NC_013790.1"/>
</dbReference>
<dbReference type="AlphaFoldDB" id="D3E226"/>
<sequence length="52" mass="5828">MSKKEDNCQIDDCSSGTCAPVSPFSKEGILFLIFIIVLFIVLFFLLWTNGLI</sequence>
<dbReference type="STRING" id="634498.mru_0736"/>
<proteinExistence type="predicted"/>
<reference evidence="2 3" key="1">
    <citation type="journal article" date="2010" name="PLoS ONE">
        <title>The genome sequence of the rumen methanogen Methanobrevibacter ruminantium reveals new possibilities for controlling ruminant methane emissions.</title>
        <authorList>
            <person name="Leahy S.C."/>
            <person name="Kelly W.J."/>
            <person name="Altermann E."/>
            <person name="Ronimus R.S."/>
            <person name="Yeoman C.J."/>
            <person name="Pacheco D.M."/>
            <person name="Li D."/>
            <person name="Kong Z."/>
            <person name="McTavish S."/>
            <person name="Sang C."/>
            <person name="Lambie S.C."/>
            <person name="Janssen P.H."/>
            <person name="Dey D."/>
            <person name="Attwood G.T."/>
        </authorList>
    </citation>
    <scope>NUCLEOTIDE SEQUENCE [LARGE SCALE GENOMIC DNA]</scope>
    <source>
        <strain evidence="3">ATCC 35063 / DSM 1093 / JCM 13430 / OCM 146 / M1</strain>
    </source>
</reference>
<name>D3E226_METRM</name>
<dbReference type="HOGENOM" id="CLU_3075396_0_0_2"/>
<accession>D3E226</accession>
<dbReference type="GeneID" id="55593057"/>
<dbReference type="EMBL" id="CP001719">
    <property type="protein sequence ID" value="ADC46587.1"/>
    <property type="molecule type" value="Genomic_DNA"/>
</dbReference>
<evidence type="ECO:0000313" key="3">
    <source>
        <dbReference type="Proteomes" id="UP000008680"/>
    </source>
</evidence>
<keyword evidence="3" id="KW-1185">Reference proteome</keyword>
<dbReference type="Proteomes" id="UP000008680">
    <property type="component" value="Chromosome"/>
</dbReference>
<organism evidence="2 3">
    <name type="scientific">Methanobrevibacter ruminantium (strain ATCC 35063 / DSM 1093 / JCM 13430 / OCM 146 / M1)</name>
    <name type="common">Methanobacterium ruminantium</name>
    <dbReference type="NCBI Taxonomy" id="634498"/>
    <lineage>
        <taxon>Archaea</taxon>
        <taxon>Methanobacteriati</taxon>
        <taxon>Methanobacteriota</taxon>
        <taxon>Methanomada group</taxon>
        <taxon>Methanobacteria</taxon>
        <taxon>Methanobacteriales</taxon>
        <taxon>Methanobacteriaceae</taxon>
        <taxon>Methanobrevibacter</taxon>
    </lineage>
</organism>
<protein>
    <submittedName>
        <fullName evidence="2">Uncharacterized protein</fullName>
    </submittedName>
</protein>
<evidence type="ECO:0000313" key="2">
    <source>
        <dbReference type="EMBL" id="ADC46587.1"/>
    </source>
</evidence>
<evidence type="ECO:0000256" key="1">
    <source>
        <dbReference type="SAM" id="Phobius"/>
    </source>
</evidence>
<gene>
    <name evidence="2" type="ordered locus">mru_0736</name>
</gene>
<keyword evidence="1" id="KW-0472">Membrane</keyword>
<keyword evidence="1" id="KW-1133">Transmembrane helix</keyword>
<keyword evidence="1" id="KW-0812">Transmembrane</keyword>
<feature type="transmembrane region" description="Helical" evidence="1">
    <location>
        <begin position="29"/>
        <end position="47"/>
    </location>
</feature>